<keyword evidence="16" id="KW-0269">Exonuclease</keyword>
<evidence type="ECO:0000256" key="20">
    <source>
        <dbReference type="ARBA" id="ARBA00023125"/>
    </source>
</evidence>
<evidence type="ECO:0000256" key="24">
    <source>
        <dbReference type="ARBA" id="ARBA00023288"/>
    </source>
</evidence>
<dbReference type="SMART" id="SM00220">
    <property type="entry name" value="S_TKc"/>
    <property type="match status" value="1"/>
</dbReference>
<dbReference type="InterPro" id="IPR002298">
    <property type="entry name" value="DNA_polymerase_A"/>
</dbReference>
<keyword evidence="6" id="KW-1003">Cell membrane</keyword>
<evidence type="ECO:0000256" key="28">
    <source>
        <dbReference type="ARBA" id="ARBA00079253"/>
    </source>
</evidence>
<dbReference type="InterPro" id="IPR036397">
    <property type="entry name" value="RNaseH_sf"/>
</dbReference>
<keyword evidence="18" id="KW-0239">DNA-directed DNA polymerase</keyword>
<feature type="compositionally biased region" description="Polar residues" evidence="30">
    <location>
        <begin position="1491"/>
        <end position="1520"/>
    </location>
</feature>
<evidence type="ECO:0000256" key="11">
    <source>
        <dbReference type="ARBA" id="ARBA00022722"/>
    </source>
</evidence>
<reference evidence="32" key="1">
    <citation type="submission" date="2023-10" db="EMBL/GenBank/DDBJ databases">
        <authorList>
            <person name="Domelevo Entfellner J.-B."/>
        </authorList>
    </citation>
    <scope>NUCLEOTIDE SEQUENCE</scope>
</reference>
<dbReference type="PROSITE" id="PS00107">
    <property type="entry name" value="PROTEIN_KINASE_ATP"/>
    <property type="match status" value="1"/>
</dbReference>
<dbReference type="SUPFAM" id="SSF56112">
    <property type="entry name" value="Protein kinase-like (PK-like)"/>
    <property type="match status" value="1"/>
</dbReference>
<evidence type="ECO:0000256" key="9">
    <source>
        <dbReference type="ARBA" id="ARBA00022695"/>
    </source>
</evidence>
<comment type="subcellular location">
    <subcellularLocation>
        <location evidence="1">Cell membrane</location>
        <topology evidence="1">Lipid-anchor</topology>
    </subcellularLocation>
</comment>
<dbReference type="Gene3D" id="1.10.150.20">
    <property type="entry name" value="5' to 3' exonuclease, C-terminal subdomain"/>
    <property type="match status" value="1"/>
</dbReference>
<dbReference type="CDD" id="cd06139">
    <property type="entry name" value="DNA_polA_I_Ecoli_like_exo"/>
    <property type="match status" value="1"/>
</dbReference>
<comment type="similarity">
    <text evidence="3">Belongs to the protein kinase superfamily. Ser/Thr protein kinase family.</text>
</comment>
<feature type="compositionally biased region" description="Basic and acidic residues" evidence="30">
    <location>
        <begin position="1570"/>
        <end position="1579"/>
    </location>
</feature>
<keyword evidence="17 29" id="KW-0067">ATP-binding</keyword>
<evidence type="ECO:0000256" key="25">
    <source>
        <dbReference type="ARBA" id="ARBA00047899"/>
    </source>
</evidence>
<dbReference type="FunFam" id="1.10.510.10:FF:000032">
    <property type="entry name" value="Serine/threonine-protein kinase PBS1"/>
    <property type="match status" value="1"/>
</dbReference>
<dbReference type="InterPro" id="IPR012337">
    <property type="entry name" value="RNaseH-like_sf"/>
</dbReference>
<dbReference type="Pfam" id="PF00069">
    <property type="entry name" value="Pkinase"/>
    <property type="match status" value="1"/>
</dbReference>
<dbReference type="Pfam" id="PF01612">
    <property type="entry name" value="DNA_pol_A_exo1"/>
    <property type="match status" value="1"/>
</dbReference>
<dbReference type="Pfam" id="PF00476">
    <property type="entry name" value="DNA_pol_A"/>
    <property type="match status" value="2"/>
</dbReference>
<keyword evidence="10" id="KW-0235">DNA replication</keyword>
<dbReference type="InterPro" id="IPR011009">
    <property type="entry name" value="Kinase-like_dom_sf"/>
</dbReference>
<feature type="binding site" evidence="29">
    <location>
        <position position="108"/>
    </location>
    <ligand>
        <name>ATP</name>
        <dbReference type="ChEBI" id="CHEBI:30616"/>
    </ligand>
</feature>
<dbReference type="SUPFAM" id="SSF53098">
    <property type="entry name" value="Ribonuclease H-like"/>
    <property type="match status" value="1"/>
</dbReference>
<keyword evidence="9" id="KW-0548">Nucleotidyltransferase</keyword>
<dbReference type="GO" id="GO:0005886">
    <property type="term" value="C:plasma membrane"/>
    <property type="evidence" value="ECO:0007669"/>
    <property type="project" value="UniProtKB-SubCell"/>
</dbReference>
<feature type="compositionally biased region" description="Basic and acidic residues" evidence="30">
    <location>
        <begin position="550"/>
        <end position="559"/>
    </location>
</feature>
<dbReference type="Gene3D" id="3.30.200.20">
    <property type="entry name" value="Phosphorylase Kinase, domain 1"/>
    <property type="match status" value="1"/>
</dbReference>
<dbReference type="SUPFAM" id="SSF56672">
    <property type="entry name" value="DNA/RNA polymerases"/>
    <property type="match status" value="1"/>
</dbReference>
<dbReference type="FunFam" id="3.30.200.20:FF:000244">
    <property type="entry name" value="Serine/threonine-protein kinase CDL1-like"/>
    <property type="match status" value="1"/>
</dbReference>
<dbReference type="GO" id="GO:0006264">
    <property type="term" value="P:mitochondrial DNA replication"/>
    <property type="evidence" value="ECO:0007669"/>
    <property type="project" value="UniProtKB-ARBA"/>
</dbReference>
<evidence type="ECO:0000256" key="23">
    <source>
        <dbReference type="ARBA" id="ARBA00023204"/>
    </source>
</evidence>
<dbReference type="SMART" id="SM00482">
    <property type="entry name" value="POLAc"/>
    <property type="match status" value="1"/>
</dbReference>
<protein>
    <recommendedName>
        <fullName evidence="28">DNA polymerase PolI-like B</fullName>
        <ecNumber evidence="5">2.7.11.1</ecNumber>
        <ecNumber evidence="4">2.7.7.7</ecNumber>
    </recommendedName>
</protein>
<keyword evidence="13" id="KW-0227">DNA damage</keyword>
<keyword evidence="23" id="KW-0234">DNA repair</keyword>
<dbReference type="CDD" id="cd14066">
    <property type="entry name" value="STKc_IRAK"/>
    <property type="match status" value="1"/>
</dbReference>
<evidence type="ECO:0000256" key="2">
    <source>
        <dbReference type="ARBA" id="ARBA00007705"/>
    </source>
</evidence>
<evidence type="ECO:0000256" key="10">
    <source>
        <dbReference type="ARBA" id="ARBA00022705"/>
    </source>
</evidence>
<dbReference type="EMBL" id="OY731405">
    <property type="protein sequence ID" value="CAJ1971378.1"/>
    <property type="molecule type" value="Genomic_DNA"/>
</dbReference>
<dbReference type="GO" id="GO:0006302">
    <property type="term" value="P:double-strand break repair"/>
    <property type="evidence" value="ECO:0007669"/>
    <property type="project" value="TreeGrafter"/>
</dbReference>
<dbReference type="GO" id="GO:0003677">
    <property type="term" value="F:DNA binding"/>
    <property type="evidence" value="ECO:0007669"/>
    <property type="project" value="UniProtKB-KW"/>
</dbReference>
<comment type="catalytic activity">
    <reaction evidence="27">
        <text>DNA(n) + a 2'-deoxyribonucleoside 5'-triphosphate = DNA(n+1) + diphosphate</text>
        <dbReference type="Rhea" id="RHEA:22508"/>
        <dbReference type="Rhea" id="RHEA-COMP:17339"/>
        <dbReference type="Rhea" id="RHEA-COMP:17340"/>
        <dbReference type="ChEBI" id="CHEBI:33019"/>
        <dbReference type="ChEBI" id="CHEBI:61560"/>
        <dbReference type="ChEBI" id="CHEBI:173112"/>
        <dbReference type="EC" id="2.7.7.7"/>
    </reaction>
</comment>
<dbReference type="InterPro" id="IPR008271">
    <property type="entry name" value="Ser/Thr_kinase_AS"/>
</dbReference>
<dbReference type="Gene3D" id="3.30.420.10">
    <property type="entry name" value="Ribonuclease H-like superfamily/Ribonuclease H"/>
    <property type="match status" value="1"/>
</dbReference>
<feature type="compositionally biased region" description="Low complexity" evidence="30">
    <location>
        <begin position="561"/>
        <end position="570"/>
    </location>
</feature>
<keyword evidence="8" id="KW-0808">Transferase</keyword>
<feature type="region of interest" description="Disordered" evidence="30">
    <location>
        <begin position="1488"/>
        <end position="1579"/>
    </location>
</feature>
<accession>A0AA86VS16</accession>
<dbReference type="Gene3D" id="3.30.70.370">
    <property type="match status" value="1"/>
</dbReference>
<dbReference type="PRINTS" id="PR00868">
    <property type="entry name" value="DNAPOLI"/>
</dbReference>
<evidence type="ECO:0000256" key="19">
    <source>
        <dbReference type="ARBA" id="ARBA00022946"/>
    </source>
</evidence>
<evidence type="ECO:0000256" key="16">
    <source>
        <dbReference type="ARBA" id="ARBA00022839"/>
    </source>
</evidence>
<evidence type="ECO:0000256" key="15">
    <source>
        <dbReference type="ARBA" id="ARBA00022801"/>
    </source>
</evidence>
<comment type="catalytic activity">
    <reaction evidence="26">
        <text>L-seryl-[protein] + ATP = O-phospho-L-seryl-[protein] + ADP + H(+)</text>
        <dbReference type="Rhea" id="RHEA:17989"/>
        <dbReference type="Rhea" id="RHEA-COMP:9863"/>
        <dbReference type="Rhea" id="RHEA-COMP:11604"/>
        <dbReference type="ChEBI" id="CHEBI:15378"/>
        <dbReference type="ChEBI" id="CHEBI:29999"/>
        <dbReference type="ChEBI" id="CHEBI:30616"/>
        <dbReference type="ChEBI" id="CHEBI:83421"/>
        <dbReference type="ChEBI" id="CHEBI:456216"/>
        <dbReference type="EC" id="2.7.11.1"/>
    </reaction>
</comment>
<comment type="catalytic activity">
    <reaction evidence="25">
        <text>L-threonyl-[protein] + ATP = O-phospho-L-threonyl-[protein] + ADP + H(+)</text>
        <dbReference type="Rhea" id="RHEA:46608"/>
        <dbReference type="Rhea" id="RHEA-COMP:11060"/>
        <dbReference type="Rhea" id="RHEA-COMP:11605"/>
        <dbReference type="ChEBI" id="CHEBI:15378"/>
        <dbReference type="ChEBI" id="CHEBI:30013"/>
        <dbReference type="ChEBI" id="CHEBI:30616"/>
        <dbReference type="ChEBI" id="CHEBI:61977"/>
        <dbReference type="ChEBI" id="CHEBI:456216"/>
        <dbReference type="EC" id="2.7.11.1"/>
    </reaction>
</comment>
<evidence type="ECO:0000256" key="3">
    <source>
        <dbReference type="ARBA" id="ARBA00008684"/>
    </source>
</evidence>
<dbReference type="FunFam" id="1.10.150.20:FF:000034">
    <property type="entry name" value="DNA polymerase I"/>
    <property type="match status" value="1"/>
</dbReference>
<dbReference type="GO" id="GO:0004674">
    <property type="term" value="F:protein serine/threonine kinase activity"/>
    <property type="evidence" value="ECO:0007669"/>
    <property type="project" value="UniProtKB-KW"/>
</dbReference>
<evidence type="ECO:0000256" key="27">
    <source>
        <dbReference type="ARBA" id="ARBA00049244"/>
    </source>
</evidence>
<sequence>MSFFSCCTSQEKINKNTLERSSADFHYAQALPPCASMCFKPDNRSRKFIEQEIAKIGKGNISSQTFSYHDLCVATRNFHPGNMIGEGGFGMVYKGLIKSINQVVAVKKLNRNGFQGNREFLVEVLILSLLHHPNLVNLVGYCADGEQRILVYEYMVNGSLEDHLLELPADRKPLDWHTRMKIAAGAARGLEYLHEVANPPVIYRDFKSSNILLDENFNPKLSDFGLAKLGPTGDKTHVSTRVMGTYGYCAPEYASTGQLTTKSDIYSFGVVFLEMITGRRVIDQSRPSLEQNLVTWAQPLFKDRRKSTLMADPLLKGNYPKKGLHQALAVAAMCLQEEAHTRPLISDVVTALDVLAKKQIQLLAPNLFRCGGSTRLEVTVASMEVSALRPHCPLCRRCFSLPFPCPSLLPSSSLQRRKIQSFQISYNGLRNSSVPGNSVQSRADFPCCPKGTSMGLNKYYGVRYDRDFPCKSSVCTTSMKIANASTGTLEEVIEEEELNFLRSCETQVRTVDVAPCNNGLSATTAGRNLSGGDCRGWTIAKDKLTENKKEMNGSKKFDTENGSSNASNGVASFGQNRAVLKNGDRNIILQDHREYVSSNVKYSVVNKSKVFTDSERVVRQSKMSSLGIGKAKITVVNGDHGMDGTAKDSTNETFAKQTRDTDNSKLRDRLCSIYEDILVVDNIPLAQEVSKMLTTKYRHLIYACDTEVAKIDVKQETPVDHGEIICFSIYCGPEADFGGGKSCIWVDVLDGGGKAILEKFAEFFSDSSIKKVWHNYSFDSHVIENYGFKVSGFHADTMHMARLWDSSRLLDGGYSLEGLTGDRRVMSRAQLNHQKDLIGKVSMKTIFSKKKVKKDGSEGKTSIIAPVEELQRDERIPWICYSALDASSTLKLYESLKGHLSDMPWKFDGVPVYGKTMYDFYNEYWQPFGELLAKMESEGMLVDRAYLESIEKVAKAEEEVATNRFRKWASRYCPDAQYMNVGSDSQLRQLLFGGTLNRKDSSMALPTERVFKIPNVDNVIEEGKKAPKKFRDIKVTSLGYNLKTEMYTATGWPSVSGDALKAMAGNISADYDFFNDDCNLDRDDEDENSSQSQVAALKLDTSAYGTAYAAFPTEEEGREACHAIAALCQVCSINSLISNFILPLQGHNISGKDLRVHCSLNINTETGRLSARRPNLQNQPALEKDRYKIRQAFIAAPGNSLIVADYGQLELRILAHLADCKSMLEAFKAGGDFHSRTAMNMYPYIREAVEKKEVLLEWHPKPGEDKPPVPLLKDAFGSERRKAKMLNFSIAYGKTPVGLSKDWKVSVKDAKKTVDLWYNDRKEVLQWQEERKKEAHELHCVHTLLGRARRFPLMAQANKYQKGHIERAAINTPVQGSAADVAMCAMLQISKNKRLKELGWKLLLQVHDEVILEGPTESAEVAKSIVVECMSKPFSGRNILKVDLSVDAKCAQNWSMAQRMETIKGGGGSVKLGTTGTISSLMTRELDHVSSAPNKQVSSTRSKAQTIPVSVPCGSTTQKRLQPRKSSVEASSSGSSKNTNRRGPGNGMPQKSKTNGRNTQRIPMLGSDKCSVDRTPVREKNDKKIPNIVEVVDIKCGNAEKAWATPLASRLKKLGFSKLSESII</sequence>
<dbReference type="PANTHER" id="PTHR10133">
    <property type="entry name" value="DNA POLYMERASE I"/>
    <property type="match status" value="1"/>
</dbReference>
<keyword evidence="19" id="KW-0809">Transit peptide</keyword>
<evidence type="ECO:0000256" key="1">
    <source>
        <dbReference type="ARBA" id="ARBA00004193"/>
    </source>
</evidence>
<evidence type="ECO:0000256" key="21">
    <source>
        <dbReference type="ARBA" id="ARBA00023136"/>
    </source>
</evidence>
<keyword evidence="33" id="KW-1185">Reference proteome</keyword>
<organism evidence="32 33">
    <name type="scientific">Sphenostylis stenocarpa</name>
    <dbReference type="NCBI Taxonomy" id="92480"/>
    <lineage>
        <taxon>Eukaryota</taxon>
        <taxon>Viridiplantae</taxon>
        <taxon>Streptophyta</taxon>
        <taxon>Embryophyta</taxon>
        <taxon>Tracheophyta</taxon>
        <taxon>Spermatophyta</taxon>
        <taxon>Magnoliopsida</taxon>
        <taxon>eudicotyledons</taxon>
        <taxon>Gunneridae</taxon>
        <taxon>Pentapetalae</taxon>
        <taxon>rosids</taxon>
        <taxon>fabids</taxon>
        <taxon>Fabales</taxon>
        <taxon>Fabaceae</taxon>
        <taxon>Papilionoideae</taxon>
        <taxon>50 kb inversion clade</taxon>
        <taxon>NPAAA clade</taxon>
        <taxon>indigoferoid/millettioid clade</taxon>
        <taxon>Phaseoleae</taxon>
        <taxon>Sphenostylis</taxon>
    </lineage>
</organism>
<evidence type="ECO:0000256" key="26">
    <source>
        <dbReference type="ARBA" id="ARBA00048679"/>
    </source>
</evidence>
<keyword evidence="20" id="KW-0238">DNA-binding</keyword>
<evidence type="ECO:0000256" key="13">
    <source>
        <dbReference type="ARBA" id="ARBA00022763"/>
    </source>
</evidence>
<keyword evidence="12 29" id="KW-0547">Nucleotide-binding</keyword>
<evidence type="ECO:0000313" key="32">
    <source>
        <dbReference type="EMBL" id="CAJ1971378.1"/>
    </source>
</evidence>
<keyword evidence="21" id="KW-0472">Membrane</keyword>
<evidence type="ECO:0000256" key="18">
    <source>
        <dbReference type="ARBA" id="ARBA00022932"/>
    </source>
</evidence>
<dbReference type="EC" id="2.7.7.7" evidence="4"/>
<dbReference type="Gramene" id="rna-AYBTSS11_LOCUS23379">
    <property type="protein sequence ID" value="CAJ1971378.1"/>
    <property type="gene ID" value="gene-AYBTSS11_LOCUS23379"/>
</dbReference>
<evidence type="ECO:0000256" key="12">
    <source>
        <dbReference type="ARBA" id="ARBA00022741"/>
    </source>
</evidence>
<keyword evidence="14" id="KW-0418">Kinase</keyword>
<evidence type="ECO:0000256" key="14">
    <source>
        <dbReference type="ARBA" id="ARBA00022777"/>
    </source>
</evidence>
<dbReference type="GO" id="GO:0033259">
    <property type="term" value="P:plastid DNA replication"/>
    <property type="evidence" value="ECO:0007669"/>
    <property type="project" value="UniProtKB-ARBA"/>
</dbReference>
<keyword evidence="24" id="KW-0449">Lipoprotein</keyword>
<dbReference type="PROSITE" id="PS00108">
    <property type="entry name" value="PROTEIN_KINASE_ST"/>
    <property type="match status" value="1"/>
</dbReference>
<dbReference type="EC" id="2.7.11.1" evidence="5"/>
<comment type="similarity">
    <text evidence="2">Belongs to the DNA polymerase type-A family.</text>
</comment>
<dbReference type="InterPro" id="IPR000719">
    <property type="entry name" value="Prot_kinase_dom"/>
</dbReference>
<dbReference type="GO" id="GO:0009507">
    <property type="term" value="C:chloroplast"/>
    <property type="evidence" value="ECO:0007669"/>
    <property type="project" value="UniProtKB-ARBA"/>
</dbReference>
<evidence type="ECO:0000256" key="5">
    <source>
        <dbReference type="ARBA" id="ARBA00012513"/>
    </source>
</evidence>
<dbReference type="InterPro" id="IPR017441">
    <property type="entry name" value="Protein_kinase_ATP_BS"/>
</dbReference>
<dbReference type="PROSITE" id="PS50011">
    <property type="entry name" value="PROTEIN_KINASE_DOM"/>
    <property type="match status" value="1"/>
</dbReference>
<keyword evidence="11" id="KW-0540">Nuclease</keyword>
<evidence type="ECO:0000256" key="30">
    <source>
        <dbReference type="SAM" id="MobiDB-lite"/>
    </source>
</evidence>
<evidence type="ECO:0000256" key="6">
    <source>
        <dbReference type="ARBA" id="ARBA00022475"/>
    </source>
</evidence>
<evidence type="ECO:0000256" key="17">
    <source>
        <dbReference type="ARBA" id="ARBA00022840"/>
    </source>
</evidence>
<dbReference type="GO" id="GO:0005524">
    <property type="term" value="F:ATP binding"/>
    <property type="evidence" value="ECO:0007669"/>
    <property type="project" value="UniProtKB-UniRule"/>
</dbReference>
<feature type="region of interest" description="Disordered" evidence="30">
    <location>
        <begin position="550"/>
        <end position="570"/>
    </location>
</feature>
<dbReference type="InterPro" id="IPR002562">
    <property type="entry name" value="3'-5'_exonuclease_dom"/>
</dbReference>
<feature type="compositionally biased region" description="Polar residues" evidence="30">
    <location>
        <begin position="1549"/>
        <end position="1561"/>
    </location>
</feature>
<dbReference type="PANTHER" id="PTHR10133:SF27">
    <property type="entry name" value="DNA POLYMERASE NU"/>
    <property type="match status" value="1"/>
</dbReference>
<dbReference type="Proteomes" id="UP001189624">
    <property type="component" value="Chromosome 8"/>
</dbReference>
<dbReference type="GO" id="GO:0003887">
    <property type="term" value="F:DNA-directed DNA polymerase activity"/>
    <property type="evidence" value="ECO:0007669"/>
    <property type="project" value="UniProtKB-KW"/>
</dbReference>
<evidence type="ECO:0000256" key="4">
    <source>
        <dbReference type="ARBA" id="ARBA00012417"/>
    </source>
</evidence>
<dbReference type="InterPro" id="IPR043502">
    <property type="entry name" value="DNA/RNA_pol_sf"/>
</dbReference>
<evidence type="ECO:0000313" key="33">
    <source>
        <dbReference type="Proteomes" id="UP001189624"/>
    </source>
</evidence>
<evidence type="ECO:0000256" key="29">
    <source>
        <dbReference type="PROSITE-ProRule" id="PRU10141"/>
    </source>
</evidence>
<name>A0AA86VS16_9FABA</name>
<evidence type="ECO:0000256" key="8">
    <source>
        <dbReference type="ARBA" id="ARBA00022679"/>
    </source>
</evidence>
<dbReference type="GO" id="GO:0005739">
    <property type="term" value="C:mitochondrion"/>
    <property type="evidence" value="ECO:0007669"/>
    <property type="project" value="UniProtKB-ARBA"/>
</dbReference>
<keyword evidence="7" id="KW-0723">Serine/threonine-protein kinase</keyword>
<dbReference type="InterPro" id="IPR001098">
    <property type="entry name" value="DNA-dir_DNA_pol_A_palm_dom"/>
</dbReference>
<feature type="domain" description="Protein kinase" evidence="31">
    <location>
        <begin position="78"/>
        <end position="355"/>
    </location>
</feature>
<evidence type="ECO:0000256" key="7">
    <source>
        <dbReference type="ARBA" id="ARBA00022527"/>
    </source>
</evidence>
<dbReference type="Gene3D" id="1.10.510.10">
    <property type="entry name" value="Transferase(Phosphotransferase) domain 1"/>
    <property type="match status" value="1"/>
</dbReference>
<dbReference type="GO" id="GO:0008408">
    <property type="term" value="F:3'-5' exonuclease activity"/>
    <property type="evidence" value="ECO:0007669"/>
    <property type="project" value="InterPro"/>
</dbReference>
<keyword evidence="22" id="KW-0564">Palmitate</keyword>
<gene>
    <name evidence="32" type="ORF">AYBTSS11_LOCUS23379</name>
</gene>
<dbReference type="FunFam" id="3.30.420.10:FF:000051">
    <property type="entry name" value="DNA polymerase I"/>
    <property type="match status" value="1"/>
</dbReference>
<evidence type="ECO:0000256" key="22">
    <source>
        <dbReference type="ARBA" id="ARBA00023139"/>
    </source>
</evidence>
<evidence type="ECO:0000259" key="31">
    <source>
        <dbReference type="PROSITE" id="PS50011"/>
    </source>
</evidence>
<proteinExistence type="inferred from homology"/>
<dbReference type="CDD" id="cd08640">
    <property type="entry name" value="DNA_pol_A_plastid_like"/>
    <property type="match status" value="1"/>
</dbReference>
<keyword evidence="15" id="KW-0378">Hydrolase</keyword>